<comment type="caution">
    <text evidence="25">The sequence shown here is derived from an EMBL/GenBank/DDBJ whole genome shotgun (WGS) entry which is preliminary data.</text>
</comment>
<comment type="similarity">
    <text evidence="3">Belongs to the CRISP family.</text>
</comment>
<dbReference type="CDD" id="cd14066">
    <property type="entry name" value="STKc_IRAK"/>
    <property type="match status" value="1"/>
</dbReference>
<evidence type="ECO:0000313" key="26">
    <source>
        <dbReference type="Proteomes" id="UP001280121"/>
    </source>
</evidence>
<evidence type="ECO:0000256" key="10">
    <source>
        <dbReference type="ARBA" id="ARBA00022741"/>
    </source>
</evidence>
<evidence type="ECO:0000256" key="13">
    <source>
        <dbReference type="ARBA" id="ARBA00022840"/>
    </source>
</evidence>
<evidence type="ECO:0000256" key="17">
    <source>
        <dbReference type="ARBA" id="ARBA00023170"/>
    </source>
</evidence>
<evidence type="ECO:0000313" key="25">
    <source>
        <dbReference type="EMBL" id="KAK2639755.1"/>
    </source>
</evidence>
<feature type="transmembrane region" description="Helical" evidence="22">
    <location>
        <begin position="222"/>
        <end position="244"/>
    </location>
</feature>
<sequence length="599" mass="66419">MLVKFLLSLGYVLGLALIHPNYAQNSPQDYLNAHNAARAKVGVRNLTWNDTVASYAQNYANQRTVDCRLVHSEGPYGENLANSIDNLSGVEAVGLWVSEKADYDTINNTCSVGGVCLNYTQVVWQYSEHLGCARVRCDTGGSFICCNYDPPGNYIFSRPFKINQAAPTPETAVTPSSTSLPPSTVPTPEALTPNSTSLPPSISRYPGGVTPNSKNRRQKVRLVAGLIAGPSALIVGLSIVWLVLRWKRKRNDTDSKFDVPFGNEFENGMGPKKFSYNELANATNNFGEKNKLGEGGFGAVYKGFLRDLNTFVAVKKVSRKSKQGSKEYATEVKIISRLRHKNTVKLMGWCHEKELILVYEFMPNGSLDFHLFKGKSLLTWDVRYKIVQGLASALLYLHEEGDQCVLHRDIKSSNVMLDSEFNAKLGDFGLARLVDHAKGSQTTALAGTIGYMAPECFTASKASKESDVFSFGIVALEIACGRRSIEQRDEEAPISLVARVWESYGKKRLADVVDKKLCMNFNQDQMESLMIVGLWCAHPDRNLRPSIRQAMQVLNFESQLPILPCKMPVPNYDVPTAPATKFGYMKYKTDQITCIKQLA</sequence>
<keyword evidence="13 20" id="KW-0067">ATP-binding</keyword>
<keyword evidence="14 22" id="KW-1133">Transmembrane helix</keyword>
<dbReference type="GO" id="GO:0005886">
    <property type="term" value="C:plasma membrane"/>
    <property type="evidence" value="ECO:0007669"/>
    <property type="project" value="UniProtKB-SubCell"/>
</dbReference>
<reference evidence="25" key="1">
    <citation type="journal article" date="2023" name="Plant J.">
        <title>Genome sequences and population genomics provide insights into the demographic history, inbreeding, and mutation load of two 'living fossil' tree species of Dipteronia.</title>
        <authorList>
            <person name="Feng Y."/>
            <person name="Comes H.P."/>
            <person name="Chen J."/>
            <person name="Zhu S."/>
            <person name="Lu R."/>
            <person name="Zhang X."/>
            <person name="Li P."/>
            <person name="Qiu J."/>
            <person name="Olsen K.M."/>
            <person name="Qiu Y."/>
        </authorList>
    </citation>
    <scope>NUCLEOTIDE SEQUENCE</scope>
    <source>
        <strain evidence="25">KIB01</strain>
    </source>
</reference>
<dbReference type="SUPFAM" id="SSF55797">
    <property type="entry name" value="PR-1-like"/>
    <property type="match status" value="1"/>
</dbReference>
<evidence type="ECO:0000256" key="20">
    <source>
        <dbReference type="PROSITE-ProRule" id="PRU10141"/>
    </source>
</evidence>
<dbReference type="Pfam" id="PF00188">
    <property type="entry name" value="CAP"/>
    <property type="match status" value="1"/>
</dbReference>
<keyword evidence="6" id="KW-0808">Transferase</keyword>
<dbReference type="EMBL" id="JANJYI010000008">
    <property type="protein sequence ID" value="KAK2639755.1"/>
    <property type="molecule type" value="Genomic_DNA"/>
</dbReference>
<keyword evidence="17" id="KW-0675">Receptor</keyword>
<evidence type="ECO:0000256" key="7">
    <source>
        <dbReference type="ARBA" id="ARBA00022692"/>
    </source>
</evidence>
<dbReference type="Gene3D" id="3.40.33.10">
    <property type="entry name" value="CAP"/>
    <property type="match status" value="1"/>
</dbReference>
<dbReference type="PROSITE" id="PS00107">
    <property type="entry name" value="PROTEIN_KINASE_ATP"/>
    <property type="match status" value="1"/>
</dbReference>
<evidence type="ECO:0000256" key="22">
    <source>
        <dbReference type="SAM" id="Phobius"/>
    </source>
</evidence>
<organism evidence="25 26">
    <name type="scientific">Dipteronia dyeriana</name>
    <dbReference type="NCBI Taxonomy" id="168575"/>
    <lineage>
        <taxon>Eukaryota</taxon>
        <taxon>Viridiplantae</taxon>
        <taxon>Streptophyta</taxon>
        <taxon>Embryophyta</taxon>
        <taxon>Tracheophyta</taxon>
        <taxon>Spermatophyta</taxon>
        <taxon>Magnoliopsida</taxon>
        <taxon>eudicotyledons</taxon>
        <taxon>Gunneridae</taxon>
        <taxon>Pentapetalae</taxon>
        <taxon>rosids</taxon>
        <taxon>malvids</taxon>
        <taxon>Sapindales</taxon>
        <taxon>Sapindaceae</taxon>
        <taxon>Hippocastanoideae</taxon>
        <taxon>Acereae</taxon>
        <taxon>Dipteronia</taxon>
    </lineage>
</organism>
<dbReference type="PRINTS" id="PR00837">
    <property type="entry name" value="V5TPXLIKE"/>
</dbReference>
<evidence type="ECO:0000256" key="14">
    <source>
        <dbReference type="ARBA" id="ARBA00022989"/>
    </source>
</evidence>
<dbReference type="FunFam" id="3.30.200.20:FF:000168">
    <property type="entry name" value="L-type lectin-domain containing receptor kinase IX.1"/>
    <property type="match status" value="1"/>
</dbReference>
<dbReference type="PROSITE" id="PS01010">
    <property type="entry name" value="CRISP_2"/>
    <property type="match status" value="1"/>
</dbReference>
<comment type="subcellular location">
    <subcellularLocation>
        <location evidence="1">Cell membrane</location>
        <topology evidence="1">Single-pass type I membrane protein</topology>
    </subcellularLocation>
</comment>
<feature type="region of interest" description="Disordered" evidence="21">
    <location>
        <begin position="167"/>
        <end position="213"/>
    </location>
</feature>
<dbReference type="InterPro" id="IPR014044">
    <property type="entry name" value="CAP_dom"/>
</dbReference>
<evidence type="ECO:0000256" key="3">
    <source>
        <dbReference type="ARBA" id="ARBA00009923"/>
    </source>
</evidence>
<dbReference type="InterPro" id="IPR018244">
    <property type="entry name" value="Allrgn_V5/Tpx1_CS"/>
</dbReference>
<evidence type="ECO:0000256" key="19">
    <source>
        <dbReference type="ARBA" id="ARBA00073092"/>
    </source>
</evidence>
<dbReference type="CDD" id="cd05381">
    <property type="entry name" value="CAP_PR-1"/>
    <property type="match status" value="1"/>
</dbReference>
<keyword evidence="16" id="KW-1015">Disulfide bond</keyword>
<evidence type="ECO:0000256" key="4">
    <source>
        <dbReference type="ARBA" id="ARBA00010217"/>
    </source>
</evidence>
<evidence type="ECO:0000256" key="9">
    <source>
        <dbReference type="ARBA" id="ARBA00022734"/>
    </source>
</evidence>
<dbReference type="SMART" id="SM00198">
    <property type="entry name" value="SCP"/>
    <property type="match status" value="1"/>
</dbReference>
<keyword evidence="15 22" id="KW-0472">Membrane</keyword>
<dbReference type="SUPFAM" id="SSF56112">
    <property type="entry name" value="Protein kinase-like (PK-like)"/>
    <property type="match status" value="1"/>
</dbReference>
<dbReference type="AlphaFoldDB" id="A0AAD9TPB8"/>
<keyword evidence="8 23" id="KW-0732">Signal</keyword>
<feature type="binding site" evidence="20">
    <location>
        <position position="316"/>
    </location>
    <ligand>
        <name>ATP</name>
        <dbReference type="ChEBI" id="CHEBI:30616"/>
    </ligand>
</feature>
<evidence type="ECO:0000256" key="18">
    <source>
        <dbReference type="ARBA" id="ARBA00023180"/>
    </source>
</evidence>
<dbReference type="PROSITE" id="PS50011">
    <property type="entry name" value="PROTEIN_KINASE_DOM"/>
    <property type="match status" value="1"/>
</dbReference>
<comment type="similarity">
    <text evidence="4">In the C-terminal section; belongs to the protein kinase superfamily. Ser/Thr protein kinase family.</text>
</comment>
<dbReference type="InterPro" id="IPR008271">
    <property type="entry name" value="Ser/Thr_kinase_AS"/>
</dbReference>
<dbReference type="GO" id="GO:0002229">
    <property type="term" value="P:defense response to oomycetes"/>
    <property type="evidence" value="ECO:0007669"/>
    <property type="project" value="UniProtKB-ARBA"/>
</dbReference>
<feature type="compositionally biased region" description="Low complexity" evidence="21">
    <location>
        <begin position="173"/>
        <end position="188"/>
    </location>
</feature>
<evidence type="ECO:0000256" key="16">
    <source>
        <dbReference type="ARBA" id="ARBA00023157"/>
    </source>
</evidence>
<feature type="signal peptide" evidence="23">
    <location>
        <begin position="1"/>
        <end position="23"/>
    </location>
</feature>
<dbReference type="GO" id="GO:0004672">
    <property type="term" value="F:protein kinase activity"/>
    <property type="evidence" value="ECO:0007669"/>
    <property type="project" value="InterPro"/>
</dbReference>
<protein>
    <recommendedName>
        <fullName evidence="19">Pathogenesis-related protein 1</fullName>
    </recommendedName>
</protein>
<feature type="chain" id="PRO_5042152783" description="Pathogenesis-related protein 1" evidence="23">
    <location>
        <begin position="24"/>
        <end position="599"/>
    </location>
</feature>
<evidence type="ECO:0000256" key="11">
    <source>
        <dbReference type="ARBA" id="ARBA00022777"/>
    </source>
</evidence>
<evidence type="ECO:0000256" key="6">
    <source>
        <dbReference type="ARBA" id="ARBA00022679"/>
    </source>
</evidence>
<evidence type="ECO:0000256" key="12">
    <source>
        <dbReference type="ARBA" id="ARBA00022821"/>
    </source>
</evidence>
<evidence type="ECO:0000256" key="5">
    <source>
        <dbReference type="ARBA" id="ARBA00022475"/>
    </source>
</evidence>
<dbReference type="GO" id="GO:0098542">
    <property type="term" value="P:defense response to other organism"/>
    <property type="evidence" value="ECO:0007669"/>
    <property type="project" value="UniProtKB-ARBA"/>
</dbReference>
<dbReference type="PANTHER" id="PTHR27007">
    <property type="match status" value="1"/>
</dbReference>
<evidence type="ECO:0000256" key="21">
    <source>
        <dbReference type="SAM" id="MobiDB-lite"/>
    </source>
</evidence>
<evidence type="ECO:0000256" key="8">
    <source>
        <dbReference type="ARBA" id="ARBA00022729"/>
    </source>
</evidence>
<dbReference type="InterPro" id="IPR000719">
    <property type="entry name" value="Prot_kinase_dom"/>
</dbReference>
<dbReference type="InterPro" id="IPR050528">
    <property type="entry name" value="L-type_Lectin-RKs"/>
</dbReference>
<keyword evidence="5" id="KW-1003">Cell membrane</keyword>
<feature type="domain" description="Protein kinase" evidence="24">
    <location>
        <begin position="286"/>
        <end position="563"/>
    </location>
</feature>
<accession>A0AAD9TPB8</accession>
<dbReference type="Proteomes" id="UP001280121">
    <property type="component" value="Unassembled WGS sequence"/>
</dbReference>
<dbReference type="InterPro" id="IPR017441">
    <property type="entry name" value="Protein_kinase_ATP_BS"/>
</dbReference>
<evidence type="ECO:0000256" key="15">
    <source>
        <dbReference type="ARBA" id="ARBA00023136"/>
    </source>
</evidence>
<dbReference type="GO" id="GO:0030246">
    <property type="term" value="F:carbohydrate binding"/>
    <property type="evidence" value="ECO:0007669"/>
    <property type="project" value="UniProtKB-KW"/>
</dbReference>
<evidence type="ECO:0000256" key="2">
    <source>
        <dbReference type="ARBA" id="ARBA00008536"/>
    </source>
</evidence>
<keyword evidence="9" id="KW-0430">Lectin</keyword>
<proteinExistence type="inferred from homology"/>
<dbReference type="InterPro" id="IPR011009">
    <property type="entry name" value="Kinase-like_dom_sf"/>
</dbReference>
<name>A0AAD9TPB8_9ROSI</name>
<keyword evidence="26" id="KW-1185">Reference proteome</keyword>
<dbReference type="SMART" id="SM00220">
    <property type="entry name" value="S_TKc"/>
    <property type="match status" value="1"/>
</dbReference>
<dbReference type="Gene3D" id="1.10.510.10">
    <property type="entry name" value="Transferase(Phosphotransferase) domain 1"/>
    <property type="match status" value="1"/>
</dbReference>
<dbReference type="Pfam" id="PF00069">
    <property type="entry name" value="Pkinase"/>
    <property type="match status" value="1"/>
</dbReference>
<evidence type="ECO:0000256" key="1">
    <source>
        <dbReference type="ARBA" id="ARBA00004251"/>
    </source>
</evidence>
<keyword evidence="10 20" id="KW-0547">Nucleotide-binding</keyword>
<dbReference type="Gene3D" id="3.30.200.20">
    <property type="entry name" value="Phosphorylase Kinase, domain 1"/>
    <property type="match status" value="1"/>
</dbReference>
<dbReference type="GO" id="GO:0005524">
    <property type="term" value="F:ATP binding"/>
    <property type="evidence" value="ECO:0007669"/>
    <property type="project" value="UniProtKB-UniRule"/>
</dbReference>
<keyword evidence="11" id="KW-0418">Kinase</keyword>
<dbReference type="InterPro" id="IPR001283">
    <property type="entry name" value="CRISP-related"/>
</dbReference>
<evidence type="ECO:0000259" key="24">
    <source>
        <dbReference type="PROSITE" id="PS50011"/>
    </source>
</evidence>
<evidence type="ECO:0000256" key="23">
    <source>
        <dbReference type="SAM" id="SignalP"/>
    </source>
</evidence>
<comment type="similarity">
    <text evidence="2">In the N-terminal section; belongs to the leguminous lectin family.</text>
</comment>
<gene>
    <name evidence="25" type="ORF">Ddye_027550</name>
</gene>
<dbReference type="PROSITE" id="PS00108">
    <property type="entry name" value="PROTEIN_KINASE_ST"/>
    <property type="match status" value="1"/>
</dbReference>
<dbReference type="InterPro" id="IPR035940">
    <property type="entry name" value="CAP_sf"/>
</dbReference>
<dbReference type="FunFam" id="1.10.510.10:FF:000240">
    <property type="entry name" value="Lectin-domain containing receptor kinase A4.3"/>
    <property type="match status" value="1"/>
</dbReference>
<dbReference type="GO" id="GO:0005576">
    <property type="term" value="C:extracellular region"/>
    <property type="evidence" value="ECO:0007669"/>
    <property type="project" value="InterPro"/>
</dbReference>
<dbReference type="FunFam" id="3.40.33.10:FF:000006">
    <property type="entry name" value="Putative pathogenesis-related protein 1"/>
    <property type="match status" value="1"/>
</dbReference>
<keyword evidence="18" id="KW-0325">Glycoprotein</keyword>
<keyword evidence="12" id="KW-0611">Plant defense</keyword>
<keyword evidence="7 22" id="KW-0812">Transmembrane</keyword>